<evidence type="ECO:0000313" key="1">
    <source>
        <dbReference type="EMBL" id="MCD1116454.1"/>
    </source>
</evidence>
<reference evidence="1" key="1">
    <citation type="submission" date="2021-11" db="EMBL/GenBank/DDBJ databases">
        <title>Description of novel Chryseobacterium species.</title>
        <authorList>
            <person name="Saticioglu I.B."/>
            <person name="Ay H."/>
            <person name="Altun S."/>
            <person name="Duman M."/>
        </authorList>
    </citation>
    <scope>NUCLEOTIDE SEQUENCE</scope>
    <source>
        <strain evidence="1">C-17</strain>
    </source>
</reference>
<evidence type="ECO:0000313" key="2">
    <source>
        <dbReference type="Proteomes" id="UP001108025"/>
    </source>
</evidence>
<accession>A0A9Q3V071</accession>
<keyword evidence="2" id="KW-1185">Reference proteome</keyword>
<dbReference type="AlphaFoldDB" id="A0A9Q3V071"/>
<comment type="caution">
    <text evidence="1">The sequence shown here is derived from an EMBL/GenBank/DDBJ whole genome shotgun (WGS) entry which is preliminary data.</text>
</comment>
<name>A0A9Q3V071_9FLAO</name>
<sequence length="109" mass="12593">MKTLLTSILLFGISLYNAQNSQDTITIKRALLIKEGNSYYIYDKNESCLFTKLNTVSQKEELLPVCFGDLYNAYLDSDKKILQKITLKEAKKNIDKPQKFEEIITLTDF</sequence>
<dbReference type="RefSeq" id="WP_230667968.1">
    <property type="nucleotide sequence ID" value="NZ_JAJNAY010000001.1"/>
</dbReference>
<organism evidence="1 2">
    <name type="scientific">Chryseobacterium turcicum</name>
    <dbReference type="NCBI Taxonomy" id="2898076"/>
    <lineage>
        <taxon>Bacteria</taxon>
        <taxon>Pseudomonadati</taxon>
        <taxon>Bacteroidota</taxon>
        <taxon>Flavobacteriia</taxon>
        <taxon>Flavobacteriales</taxon>
        <taxon>Weeksellaceae</taxon>
        <taxon>Chryseobacterium group</taxon>
        <taxon>Chryseobacterium</taxon>
    </lineage>
</organism>
<dbReference type="Proteomes" id="UP001108025">
    <property type="component" value="Unassembled WGS sequence"/>
</dbReference>
<dbReference type="EMBL" id="JAJNAY010000001">
    <property type="protein sequence ID" value="MCD1116454.1"/>
    <property type="molecule type" value="Genomic_DNA"/>
</dbReference>
<gene>
    <name evidence="1" type="ORF">LO744_06275</name>
</gene>
<protein>
    <submittedName>
        <fullName evidence="1">Uncharacterized protein</fullName>
    </submittedName>
</protein>
<proteinExistence type="predicted"/>